<keyword evidence="3" id="KW-0238">DNA-binding</keyword>
<dbReference type="InterPro" id="IPR036388">
    <property type="entry name" value="WH-like_DNA-bd_sf"/>
</dbReference>
<dbReference type="Pfam" id="PF00126">
    <property type="entry name" value="HTH_1"/>
    <property type="match status" value="1"/>
</dbReference>
<comment type="caution">
    <text evidence="7">The sequence shown here is derived from an EMBL/GenBank/DDBJ whole genome shotgun (WGS) entry which is preliminary data.</text>
</comment>
<evidence type="ECO:0000256" key="4">
    <source>
        <dbReference type="ARBA" id="ARBA00023163"/>
    </source>
</evidence>
<evidence type="ECO:0000259" key="6">
    <source>
        <dbReference type="PROSITE" id="PS50931"/>
    </source>
</evidence>
<keyword evidence="2" id="KW-0805">Transcription regulation</keyword>
<sequence length="319" mass="34864">MAEPSQHSVDLDLRLVWAFTVVAEHRHFGRAAEVLRTTQPSLSRQIRSLERQLGARLLDRGPQGSRLTEAGEVFLPLGKKVLRSASQAITTTQAAAQPTRITIGYLSGLIVTSAVRELRRHHPDADVRVQHVGWDDPRTILFEHRADAVVTRLPFPTDGLRVTILYDEPRALLLPRGHRLSGRPSVTLADLDGEPMLRVKDFAAEWHAFWRVEPRPDGHPVPDGAHVENIEDKFEAVASGQAVAIVPAGIGGFRPDLILMPIVGIEPSRVVLATRANDTNRLLVAFTKLAQTHVTEPAPRPRAALTGPMAPARTGGGAT</sequence>
<dbReference type="PROSITE" id="PS50931">
    <property type="entry name" value="HTH_LYSR"/>
    <property type="match status" value="1"/>
</dbReference>
<keyword evidence="4" id="KW-0804">Transcription</keyword>
<dbReference type="AlphaFoldDB" id="A0A246RMU3"/>
<feature type="domain" description="HTH lysR-type" evidence="6">
    <location>
        <begin position="11"/>
        <end position="68"/>
    </location>
</feature>
<dbReference type="InterPro" id="IPR000847">
    <property type="entry name" value="LysR_HTH_N"/>
</dbReference>
<organism evidence="7 8">
    <name type="scientific">Micromonospora wenchangensis</name>
    <dbReference type="NCBI Taxonomy" id="1185415"/>
    <lineage>
        <taxon>Bacteria</taxon>
        <taxon>Bacillati</taxon>
        <taxon>Actinomycetota</taxon>
        <taxon>Actinomycetes</taxon>
        <taxon>Micromonosporales</taxon>
        <taxon>Micromonosporaceae</taxon>
        <taxon>Micromonospora</taxon>
    </lineage>
</organism>
<keyword evidence="8" id="KW-1185">Reference proteome</keyword>
<dbReference type="GO" id="GO:0003700">
    <property type="term" value="F:DNA-binding transcription factor activity"/>
    <property type="evidence" value="ECO:0007669"/>
    <property type="project" value="InterPro"/>
</dbReference>
<accession>A0A246RMU3</accession>
<evidence type="ECO:0000256" key="1">
    <source>
        <dbReference type="ARBA" id="ARBA00009437"/>
    </source>
</evidence>
<reference evidence="7 8" key="1">
    <citation type="submission" date="2017-03" db="EMBL/GenBank/DDBJ databases">
        <title>Whole genome sequence of Micromonospora wenchangensis, isolated from mangrove soil.</title>
        <authorList>
            <person name="Yang H."/>
        </authorList>
    </citation>
    <scope>NUCLEOTIDE SEQUENCE [LARGE SCALE GENOMIC DNA]</scope>
    <source>
        <strain evidence="7 8">CCTCC AA 2012002</strain>
    </source>
</reference>
<feature type="region of interest" description="Disordered" evidence="5">
    <location>
        <begin position="295"/>
        <end position="319"/>
    </location>
</feature>
<dbReference type="InterPro" id="IPR005119">
    <property type="entry name" value="LysR_subst-bd"/>
</dbReference>
<comment type="similarity">
    <text evidence="1">Belongs to the LysR transcriptional regulatory family.</text>
</comment>
<dbReference type="Proteomes" id="UP000197174">
    <property type="component" value="Unassembled WGS sequence"/>
</dbReference>
<dbReference type="PANTHER" id="PTHR30346">
    <property type="entry name" value="TRANSCRIPTIONAL DUAL REGULATOR HCAR-RELATED"/>
    <property type="match status" value="1"/>
</dbReference>
<name>A0A246RMU3_9ACTN</name>
<evidence type="ECO:0000313" key="7">
    <source>
        <dbReference type="EMBL" id="OWV06767.1"/>
    </source>
</evidence>
<dbReference type="PRINTS" id="PR00039">
    <property type="entry name" value="HTHLYSR"/>
</dbReference>
<dbReference type="InterPro" id="IPR036390">
    <property type="entry name" value="WH_DNA-bd_sf"/>
</dbReference>
<dbReference type="RefSeq" id="WP_088644534.1">
    <property type="nucleotide sequence ID" value="NZ_JBFAMK010000006.1"/>
</dbReference>
<protein>
    <submittedName>
        <fullName evidence="7">LysR family transcriptional regulator</fullName>
    </submittedName>
</protein>
<dbReference type="SUPFAM" id="SSF46785">
    <property type="entry name" value="Winged helix' DNA-binding domain"/>
    <property type="match status" value="1"/>
</dbReference>
<dbReference type="OrthoDB" id="79118at2"/>
<proteinExistence type="inferred from homology"/>
<dbReference type="Gene3D" id="1.10.10.10">
    <property type="entry name" value="Winged helix-like DNA-binding domain superfamily/Winged helix DNA-binding domain"/>
    <property type="match status" value="1"/>
</dbReference>
<dbReference type="EMBL" id="MZMV01000023">
    <property type="protein sequence ID" value="OWV06767.1"/>
    <property type="molecule type" value="Genomic_DNA"/>
</dbReference>
<dbReference type="GO" id="GO:0032993">
    <property type="term" value="C:protein-DNA complex"/>
    <property type="evidence" value="ECO:0007669"/>
    <property type="project" value="TreeGrafter"/>
</dbReference>
<dbReference type="PANTHER" id="PTHR30346:SF0">
    <property type="entry name" value="HCA OPERON TRANSCRIPTIONAL ACTIVATOR HCAR"/>
    <property type="match status" value="1"/>
</dbReference>
<dbReference type="Pfam" id="PF03466">
    <property type="entry name" value="LysR_substrate"/>
    <property type="match status" value="1"/>
</dbReference>
<evidence type="ECO:0000256" key="5">
    <source>
        <dbReference type="SAM" id="MobiDB-lite"/>
    </source>
</evidence>
<dbReference type="SUPFAM" id="SSF53850">
    <property type="entry name" value="Periplasmic binding protein-like II"/>
    <property type="match status" value="1"/>
</dbReference>
<evidence type="ECO:0000256" key="2">
    <source>
        <dbReference type="ARBA" id="ARBA00023015"/>
    </source>
</evidence>
<dbReference type="GO" id="GO:0003677">
    <property type="term" value="F:DNA binding"/>
    <property type="evidence" value="ECO:0007669"/>
    <property type="project" value="UniProtKB-KW"/>
</dbReference>
<dbReference type="FunFam" id="1.10.10.10:FF:000001">
    <property type="entry name" value="LysR family transcriptional regulator"/>
    <property type="match status" value="1"/>
</dbReference>
<dbReference type="Gene3D" id="3.40.190.10">
    <property type="entry name" value="Periplasmic binding protein-like II"/>
    <property type="match status" value="2"/>
</dbReference>
<evidence type="ECO:0000256" key="3">
    <source>
        <dbReference type="ARBA" id="ARBA00023125"/>
    </source>
</evidence>
<evidence type="ECO:0000313" key="8">
    <source>
        <dbReference type="Proteomes" id="UP000197174"/>
    </source>
</evidence>
<gene>
    <name evidence="7" type="ORF">B5D80_15255</name>
</gene>